<evidence type="ECO:0000259" key="1">
    <source>
        <dbReference type="Pfam" id="PF04480"/>
    </source>
</evidence>
<dbReference type="InterPro" id="IPR011335">
    <property type="entry name" value="Restrct_endonuc-II-like"/>
</dbReference>
<dbReference type="Pfam" id="PF04480">
    <property type="entry name" value="DUF559"/>
    <property type="match status" value="1"/>
</dbReference>
<accession>A0A3N2BEX3</accession>
<keyword evidence="2" id="KW-0255">Endonuclease</keyword>
<proteinExistence type="predicted"/>
<evidence type="ECO:0000313" key="2">
    <source>
        <dbReference type="EMBL" id="ROR73811.1"/>
    </source>
</evidence>
<organism evidence="2 3">
    <name type="scientific">Bogoriella caseilytica</name>
    <dbReference type="NCBI Taxonomy" id="56055"/>
    <lineage>
        <taxon>Bacteria</taxon>
        <taxon>Bacillati</taxon>
        <taxon>Actinomycetota</taxon>
        <taxon>Actinomycetes</taxon>
        <taxon>Micrococcales</taxon>
        <taxon>Bogoriellaceae</taxon>
        <taxon>Bogoriella</taxon>
    </lineage>
</organism>
<comment type="caution">
    <text evidence="2">The sequence shown here is derived from an EMBL/GenBank/DDBJ whole genome shotgun (WGS) entry which is preliminary data.</text>
</comment>
<dbReference type="OrthoDB" id="5243722at2"/>
<dbReference type="GO" id="GO:0004519">
    <property type="term" value="F:endonuclease activity"/>
    <property type="evidence" value="ECO:0007669"/>
    <property type="project" value="UniProtKB-KW"/>
</dbReference>
<dbReference type="InterPro" id="IPR007569">
    <property type="entry name" value="DUF559"/>
</dbReference>
<dbReference type="EMBL" id="RKHK01000001">
    <property type="protein sequence ID" value="ROR73811.1"/>
    <property type="molecule type" value="Genomic_DNA"/>
</dbReference>
<dbReference type="Gene3D" id="3.40.960.10">
    <property type="entry name" value="VSR Endonuclease"/>
    <property type="match status" value="1"/>
</dbReference>
<dbReference type="SUPFAM" id="SSF52980">
    <property type="entry name" value="Restriction endonuclease-like"/>
    <property type="match status" value="1"/>
</dbReference>
<keyword evidence="3" id="KW-1185">Reference proteome</keyword>
<evidence type="ECO:0000313" key="3">
    <source>
        <dbReference type="Proteomes" id="UP000280668"/>
    </source>
</evidence>
<protein>
    <submittedName>
        <fullName evidence="2">Very-short-patch-repair endonuclease</fullName>
    </submittedName>
</protein>
<dbReference type="AlphaFoldDB" id="A0A3N2BEX3"/>
<reference evidence="2 3" key="1">
    <citation type="submission" date="2018-11" db="EMBL/GenBank/DDBJ databases">
        <title>Sequencing the genomes of 1000 actinobacteria strains.</title>
        <authorList>
            <person name="Klenk H.-P."/>
        </authorList>
    </citation>
    <scope>NUCLEOTIDE SEQUENCE [LARGE SCALE GENOMIC DNA]</scope>
    <source>
        <strain evidence="2 3">DSM 11294</strain>
    </source>
</reference>
<feature type="domain" description="DUF559" evidence="1">
    <location>
        <begin position="199"/>
        <end position="295"/>
    </location>
</feature>
<dbReference type="Proteomes" id="UP000280668">
    <property type="component" value="Unassembled WGS sequence"/>
</dbReference>
<keyword evidence="2" id="KW-0378">Hydrolase</keyword>
<gene>
    <name evidence="2" type="ORF">EDD31_2200</name>
</gene>
<name>A0A3N2BEX3_9MICO</name>
<sequence>MCSQEHALQRLRRAAICGAFTVRMARDAGYSRAAIRHRQECGYWQPVVGKAYCDPRWAARFPALQTRAAAATLTWPGVVLCLRTAALLHGFRAPDDGQAHVITEGSRRTTGGVVPHRMGISPGEVTHRGPLAVTTRARTALDCLMDFPRSDAESLMIWVRTREVLTATDLEEAIAARQGHRGVSQLRSLTALTADGALSELEHRLHQLLREAGITGWIANAPVRVGGRIIARADVLFPAANVILEADGREYHQDFEADRRRLNSLTLAGYVVLRLTWRQVTEDPQVVIQQVREALAS</sequence>
<keyword evidence="2" id="KW-0540">Nuclease</keyword>